<feature type="compositionally biased region" description="Polar residues" evidence="15">
    <location>
        <begin position="536"/>
        <end position="550"/>
    </location>
</feature>
<keyword evidence="9" id="KW-0862">Zinc</keyword>
<dbReference type="GO" id="GO:0003887">
    <property type="term" value="F:DNA-directed DNA polymerase activity"/>
    <property type="evidence" value="ECO:0007669"/>
    <property type="project" value="UniProtKB-KW"/>
</dbReference>
<dbReference type="FunFam" id="3.30.1490.100:FF:000004">
    <property type="entry name" value="DNA polymerase IV"/>
    <property type="match status" value="1"/>
</dbReference>
<evidence type="ECO:0000256" key="15">
    <source>
        <dbReference type="SAM" id="MobiDB-lite"/>
    </source>
</evidence>
<sequence length="641" mass="69116">MEGVDQEKVKALVHELSKGSEHYKNEQRKLAATEARIDRMRMQASALTPEQLARVERELDARLTELVATRDLTRTWLHVDMDAFFAAVAERDQPELRNKPFAVGGIGMISTANYVARRFGVRSAMPGFIALKLCPQLTFVKTDFQKYVAASQETRQIFAEFDPGFEAGSLDEAYLDVTDCCAERGWTGAQVAERIRARVRQETGLTCSVGIAPNRMLAKVCSDRNKPDGQYELPADSLAVDAFVQGLEVRKVTEHMLRAFGVQTCGELYRKRALISSIFTPASVDFFLRISLGLGATRHADPVPEGAVGRKGIGCERTFHNMSAPAALEAKCAELAEHLAADMAREGLRAKTLTLKLKLTSFELRTRAASLERHICKADDILAVALRLLRAEYPLEIRLMGLRMSGFWEQAPRAPGQKRLEDVLGCAVVRARGGTDVSGRDAAPQSRAASSGDTSDDQCGPQGHAAESATSHATQLTLSQAEVVELSLQGWAHQASQTDEDGPNVLGSGRGAEAESGRAENEGAAADPVAAEATAVSDTGTPADSSTSLKHSPPSTTSTCGPPPGQWVCPACTLFNQATAVWCEVCGARRPAPQKRGLPRAPGLGGQEARRGARDAGEDEDAGPFFLPGRRWTGSGDARFD</sequence>
<evidence type="ECO:0000256" key="7">
    <source>
        <dbReference type="ARBA" id="ARBA00022763"/>
    </source>
</evidence>
<dbReference type="GO" id="GO:0042276">
    <property type="term" value="P:error-prone translesion synthesis"/>
    <property type="evidence" value="ECO:0007669"/>
    <property type="project" value="TreeGrafter"/>
</dbReference>
<dbReference type="GO" id="GO:0008270">
    <property type="term" value="F:zinc ion binding"/>
    <property type="evidence" value="ECO:0007669"/>
    <property type="project" value="UniProtKB-KW"/>
</dbReference>
<dbReference type="SUPFAM" id="SSF100879">
    <property type="entry name" value="Lesion bypass DNA polymerase (Y-family), little finger domain"/>
    <property type="match status" value="1"/>
</dbReference>
<dbReference type="CDD" id="cd03586">
    <property type="entry name" value="PolY_Pol_IV_kappa"/>
    <property type="match status" value="1"/>
</dbReference>
<dbReference type="GO" id="GO:0006260">
    <property type="term" value="P:DNA replication"/>
    <property type="evidence" value="ECO:0007669"/>
    <property type="project" value="UniProtKB-KW"/>
</dbReference>
<name>A0AAD9MHA9_PROWI</name>
<gene>
    <name evidence="18" type="ORF">QBZ16_005307</name>
</gene>
<dbReference type="FunFam" id="1.10.150.810:FF:000003">
    <property type="entry name" value="DNA polymerase kappa subunit"/>
    <property type="match status" value="1"/>
</dbReference>
<dbReference type="SUPFAM" id="SSF90209">
    <property type="entry name" value="Ran binding protein zinc finger-like"/>
    <property type="match status" value="1"/>
</dbReference>
<feature type="compositionally biased region" description="Basic and acidic residues" evidence="15">
    <location>
        <begin position="512"/>
        <end position="521"/>
    </location>
</feature>
<dbReference type="Pfam" id="PF11799">
    <property type="entry name" value="IMS_C"/>
    <property type="match status" value="1"/>
</dbReference>
<dbReference type="InterPro" id="IPR043502">
    <property type="entry name" value="DNA/RNA_pol_sf"/>
</dbReference>
<feature type="domain" description="RanBP2-type" evidence="17">
    <location>
        <begin position="563"/>
        <end position="592"/>
    </location>
</feature>
<keyword evidence="12" id="KW-0234">DNA repair</keyword>
<dbReference type="SMART" id="SM00547">
    <property type="entry name" value="ZnF_RBZ"/>
    <property type="match status" value="1"/>
</dbReference>
<dbReference type="EMBL" id="JASFZW010000009">
    <property type="protein sequence ID" value="KAK2076547.1"/>
    <property type="molecule type" value="Genomic_DNA"/>
</dbReference>
<keyword evidence="7" id="KW-0227">DNA damage</keyword>
<comment type="catalytic activity">
    <reaction evidence="13">
        <text>DNA(n) + a 2'-deoxyribonucleoside 5'-triphosphate = DNA(n+1) + diphosphate</text>
        <dbReference type="Rhea" id="RHEA:22508"/>
        <dbReference type="Rhea" id="RHEA-COMP:17339"/>
        <dbReference type="Rhea" id="RHEA-COMP:17340"/>
        <dbReference type="ChEBI" id="CHEBI:33019"/>
        <dbReference type="ChEBI" id="CHEBI:61560"/>
        <dbReference type="ChEBI" id="CHEBI:173112"/>
        <dbReference type="EC" id="2.7.7.7"/>
    </reaction>
</comment>
<feature type="region of interest" description="Disordered" evidence="15">
    <location>
        <begin position="492"/>
        <end position="562"/>
    </location>
</feature>
<dbReference type="InterPro" id="IPR036443">
    <property type="entry name" value="Znf_RanBP2_sf"/>
</dbReference>
<feature type="domain" description="UmuC" evidence="16">
    <location>
        <begin position="76"/>
        <end position="252"/>
    </location>
</feature>
<keyword evidence="3" id="KW-0808">Transferase</keyword>
<dbReference type="PROSITE" id="PS50199">
    <property type="entry name" value="ZF_RANBP2_2"/>
    <property type="match status" value="1"/>
</dbReference>
<reference evidence="18" key="1">
    <citation type="submission" date="2021-01" db="EMBL/GenBank/DDBJ databases">
        <authorList>
            <person name="Eckstrom K.M.E."/>
        </authorList>
    </citation>
    <scope>NUCLEOTIDE SEQUENCE</scope>
    <source>
        <strain evidence="18">UVCC 0001</strain>
    </source>
</reference>
<evidence type="ECO:0000313" key="19">
    <source>
        <dbReference type="Proteomes" id="UP001255856"/>
    </source>
</evidence>
<dbReference type="PANTHER" id="PTHR11076">
    <property type="entry name" value="DNA REPAIR POLYMERASE UMUC / TRANSFERASE FAMILY MEMBER"/>
    <property type="match status" value="1"/>
</dbReference>
<dbReference type="Pfam" id="PF00817">
    <property type="entry name" value="IMS"/>
    <property type="match status" value="1"/>
</dbReference>
<keyword evidence="19" id="KW-1185">Reference proteome</keyword>
<protein>
    <recommendedName>
        <fullName evidence="2">DNA polymerase kappa</fullName>
        <ecNumber evidence="1">2.7.7.7</ecNumber>
    </recommendedName>
</protein>
<evidence type="ECO:0000256" key="12">
    <source>
        <dbReference type="ARBA" id="ARBA00023204"/>
    </source>
</evidence>
<comment type="caution">
    <text evidence="18">The sequence shown here is derived from an EMBL/GenBank/DDBJ whole genome shotgun (WGS) entry which is preliminary data.</text>
</comment>
<dbReference type="InterPro" id="IPR017961">
    <property type="entry name" value="DNA_pol_Y-fam_little_finger"/>
</dbReference>
<dbReference type="Pfam" id="PF00641">
    <property type="entry name" value="Zn_ribbon_RanBP"/>
    <property type="match status" value="1"/>
</dbReference>
<dbReference type="InterPro" id="IPR022880">
    <property type="entry name" value="DNApol_IV"/>
</dbReference>
<dbReference type="GO" id="GO:0005634">
    <property type="term" value="C:nucleus"/>
    <property type="evidence" value="ECO:0007669"/>
    <property type="project" value="TreeGrafter"/>
</dbReference>
<evidence type="ECO:0000256" key="13">
    <source>
        <dbReference type="ARBA" id="ARBA00049244"/>
    </source>
</evidence>
<feature type="region of interest" description="Disordered" evidence="15">
    <location>
        <begin position="435"/>
        <end position="474"/>
    </location>
</feature>
<keyword evidence="8 14" id="KW-0863">Zinc-finger</keyword>
<dbReference type="AlphaFoldDB" id="A0AAD9MHA9"/>
<keyword evidence="6" id="KW-0479">Metal-binding</keyword>
<dbReference type="InterPro" id="IPR043128">
    <property type="entry name" value="Rev_trsase/Diguanyl_cyclase"/>
</dbReference>
<dbReference type="SUPFAM" id="SSF56672">
    <property type="entry name" value="DNA/RNA polymerases"/>
    <property type="match status" value="1"/>
</dbReference>
<evidence type="ECO:0000256" key="11">
    <source>
        <dbReference type="ARBA" id="ARBA00022932"/>
    </source>
</evidence>
<evidence type="ECO:0000256" key="4">
    <source>
        <dbReference type="ARBA" id="ARBA00022695"/>
    </source>
</evidence>
<proteinExistence type="predicted"/>
<evidence type="ECO:0000256" key="8">
    <source>
        <dbReference type="ARBA" id="ARBA00022771"/>
    </source>
</evidence>
<feature type="compositionally biased region" description="Low complexity" evidence="15">
    <location>
        <begin position="522"/>
        <end position="535"/>
    </location>
</feature>
<dbReference type="InterPro" id="IPR036775">
    <property type="entry name" value="DNA_pol_Y-fam_lit_finger_sf"/>
</dbReference>
<keyword evidence="4" id="KW-0548">Nucleotidyltransferase</keyword>
<keyword evidence="10" id="KW-0460">Magnesium</keyword>
<accession>A0AAD9MHA9</accession>
<dbReference type="PANTHER" id="PTHR11076:SF33">
    <property type="entry name" value="DNA POLYMERASE KAPPA"/>
    <property type="match status" value="1"/>
</dbReference>
<evidence type="ECO:0000256" key="6">
    <source>
        <dbReference type="ARBA" id="ARBA00022723"/>
    </source>
</evidence>
<dbReference type="GO" id="GO:0003684">
    <property type="term" value="F:damaged DNA binding"/>
    <property type="evidence" value="ECO:0007669"/>
    <property type="project" value="InterPro"/>
</dbReference>
<organism evidence="18 19">
    <name type="scientific">Prototheca wickerhamii</name>
    <dbReference type="NCBI Taxonomy" id="3111"/>
    <lineage>
        <taxon>Eukaryota</taxon>
        <taxon>Viridiplantae</taxon>
        <taxon>Chlorophyta</taxon>
        <taxon>core chlorophytes</taxon>
        <taxon>Trebouxiophyceae</taxon>
        <taxon>Chlorellales</taxon>
        <taxon>Chlorellaceae</taxon>
        <taxon>Prototheca</taxon>
    </lineage>
</organism>
<dbReference type="PROSITE" id="PS50173">
    <property type="entry name" value="UMUC"/>
    <property type="match status" value="1"/>
</dbReference>
<evidence type="ECO:0000256" key="2">
    <source>
        <dbReference type="ARBA" id="ARBA00016178"/>
    </source>
</evidence>
<feature type="region of interest" description="Disordered" evidence="15">
    <location>
        <begin position="591"/>
        <end position="641"/>
    </location>
</feature>
<evidence type="ECO:0000259" key="17">
    <source>
        <dbReference type="PROSITE" id="PS50199"/>
    </source>
</evidence>
<dbReference type="NCBIfam" id="NF002677">
    <property type="entry name" value="PRK02406.1"/>
    <property type="match status" value="1"/>
</dbReference>
<dbReference type="Gene3D" id="3.40.1170.60">
    <property type="match status" value="1"/>
</dbReference>
<evidence type="ECO:0000256" key="5">
    <source>
        <dbReference type="ARBA" id="ARBA00022705"/>
    </source>
</evidence>
<evidence type="ECO:0000256" key="3">
    <source>
        <dbReference type="ARBA" id="ARBA00022679"/>
    </source>
</evidence>
<dbReference type="FunFam" id="3.30.70.270:FF:000014">
    <property type="entry name" value="DNA polymerase kappa subunit"/>
    <property type="match status" value="1"/>
</dbReference>
<evidence type="ECO:0000259" key="16">
    <source>
        <dbReference type="PROSITE" id="PS50173"/>
    </source>
</evidence>
<dbReference type="InterPro" id="IPR001126">
    <property type="entry name" value="UmuC"/>
</dbReference>
<dbReference type="InterPro" id="IPR050116">
    <property type="entry name" value="DNA_polymerase-Y"/>
</dbReference>
<dbReference type="GO" id="GO:0006281">
    <property type="term" value="P:DNA repair"/>
    <property type="evidence" value="ECO:0007669"/>
    <property type="project" value="UniProtKB-KW"/>
</dbReference>
<dbReference type="Gene3D" id="3.30.70.270">
    <property type="match status" value="1"/>
</dbReference>
<evidence type="ECO:0000256" key="9">
    <source>
        <dbReference type="ARBA" id="ARBA00022833"/>
    </source>
</evidence>
<dbReference type="FunFam" id="3.40.1170.60:FF:000012">
    <property type="entry name" value="Putative DNA-directed polymerase kappa"/>
    <property type="match status" value="1"/>
</dbReference>
<dbReference type="InterPro" id="IPR001876">
    <property type="entry name" value="Znf_RanBP2"/>
</dbReference>
<evidence type="ECO:0000256" key="1">
    <source>
        <dbReference type="ARBA" id="ARBA00012417"/>
    </source>
</evidence>
<dbReference type="Proteomes" id="UP001255856">
    <property type="component" value="Unassembled WGS sequence"/>
</dbReference>
<keyword evidence="11" id="KW-0239">DNA-directed DNA polymerase</keyword>
<evidence type="ECO:0000256" key="14">
    <source>
        <dbReference type="PROSITE-ProRule" id="PRU00322"/>
    </source>
</evidence>
<evidence type="ECO:0000256" key="10">
    <source>
        <dbReference type="ARBA" id="ARBA00022842"/>
    </source>
</evidence>
<keyword evidence="5" id="KW-0235">DNA replication</keyword>
<dbReference type="Gene3D" id="2.30.30.380">
    <property type="entry name" value="Zn-finger domain of Sec23/24"/>
    <property type="match status" value="1"/>
</dbReference>
<evidence type="ECO:0000313" key="18">
    <source>
        <dbReference type="EMBL" id="KAK2076547.1"/>
    </source>
</evidence>
<dbReference type="PROSITE" id="PS01358">
    <property type="entry name" value="ZF_RANBP2_1"/>
    <property type="match status" value="1"/>
</dbReference>
<dbReference type="Gene3D" id="1.10.150.810">
    <property type="match status" value="2"/>
</dbReference>
<dbReference type="Gene3D" id="3.30.1490.100">
    <property type="entry name" value="DNA polymerase, Y-family, little finger domain"/>
    <property type="match status" value="1"/>
</dbReference>
<dbReference type="EC" id="2.7.7.7" evidence="1"/>